<sequence>MKGRRSASLPERPEIPPLCQIIKSLGQAPDIAKIAGRVHLHTYDTPYWLFTECAGTREHPKVFVVNHNMFNLELTVVYALSLYEEGHQGSLASGFSSWEGMMQIESTRFETSGMLSSDDSKFNVKREDGRCMRDDVQTPGAERKKLQRRSSPRPIAGATDPITVGNKGASDSMRAADKKMQQREVLIELLGEGARSEKAKPPLNLN</sequence>
<dbReference type="Proteomes" id="UP001558652">
    <property type="component" value="Unassembled WGS sequence"/>
</dbReference>
<keyword evidence="3" id="KW-1185">Reference proteome</keyword>
<reference evidence="2 3" key="1">
    <citation type="submission" date="2024-07" db="EMBL/GenBank/DDBJ databases">
        <title>Chromosome-level genome assembly of the water stick insect Ranatra chinensis (Heteroptera: Nepidae).</title>
        <authorList>
            <person name="Liu X."/>
        </authorList>
    </citation>
    <scope>NUCLEOTIDE SEQUENCE [LARGE SCALE GENOMIC DNA]</scope>
    <source>
        <strain evidence="2">Cailab_2021Rc</strain>
        <tissue evidence="2">Muscle</tissue>
    </source>
</reference>
<comment type="caution">
    <text evidence="2">The sequence shown here is derived from an EMBL/GenBank/DDBJ whole genome shotgun (WGS) entry which is preliminary data.</text>
</comment>
<protein>
    <submittedName>
        <fullName evidence="2">Uncharacterized protein</fullName>
    </submittedName>
</protein>
<dbReference type="EMBL" id="JBFDAA010000005">
    <property type="protein sequence ID" value="KAL1132783.1"/>
    <property type="molecule type" value="Genomic_DNA"/>
</dbReference>
<feature type="compositionally biased region" description="Basic and acidic residues" evidence="1">
    <location>
        <begin position="132"/>
        <end position="144"/>
    </location>
</feature>
<evidence type="ECO:0000313" key="3">
    <source>
        <dbReference type="Proteomes" id="UP001558652"/>
    </source>
</evidence>
<name>A0ABD0YNE9_9HEMI</name>
<organism evidence="2 3">
    <name type="scientific">Ranatra chinensis</name>
    <dbReference type="NCBI Taxonomy" id="642074"/>
    <lineage>
        <taxon>Eukaryota</taxon>
        <taxon>Metazoa</taxon>
        <taxon>Ecdysozoa</taxon>
        <taxon>Arthropoda</taxon>
        <taxon>Hexapoda</taxon>
        <taxon>Insecta</taxon>
        <taxon>Pterygota</taxon>
        <taxon>Neoptera</taxon>
        <taxon>Paraneoptera</taxon>
        <taxon>Hemiptera</taxon>
        <taxon>Heteroptera</taxon>
        <taxon>Panheteroptera</taxon>
        <taxon>Nepomorpha</taxon>
        <taxon>Nepidae</taxon>
        <taxon>Ranatrinae</taxon>
        <taxon>Ranatra</taxon>
    </lineage>
</organism>
<gene>
    <name evidence="2" type="ORF">AAG570_010735</name>
</gene>
<evidence type="ECO:0000256" key="1">
    <source>
        <dbReference type="SAM" id="MobiDB-lite"/>
    </source>
</evidence>
<dbReference type="AlphaFoldDB" id="A0ABD0YNE9"/>
<accession>A0ABD0YNE9</accession>
<evidence type="ECO:0000313" key="2">
    <source>
        <dbReference type="EMBL" id="KAL1132783.1"/>
    </source>
</evidence>
<feature type="region of interest" description="Disordered" evidence="1">
    <location>
        <begin position="132"/>
        <end position="179"/>
    </location>
</feature>
<proteinExistence type="predicted"/>